<accession>A0A841D7D4</accession>
<evidence type="ECO:0000313" key="3">
    <source>
        <dbReference type="EMBL" id="MBB5964823.1"/>
    </source>
</evidence>
<keyword evidence="2" id="KW-0472">Membrane</keyword>
<organism evidence="3 4">
    <name type="scientific">Planomonospora venezuelensis</name>
    <dbReference type="NCBI Taxonomy" id="1999"/>
    <lineage>
        <taxon>Bacteria</taxon>
        <taxon>Bacillati</taxon>
        <taxon>Actinomycetota</taxon>
        <taxon>Actinomycetes</taxon>
        <taxon>Streptosporangiales</taxon>
        <taxon>Streptosporangiaceae</taxon>
        <taxon>Planomonospora</taxon>
    </lineage>
</organism>
<evidence type="ECO:0000313" key="4">
    <source>
        <dbReference type="Proteomes" id="UP000562352"/>
    </source>
</evidence>
<dbReference type="EMBL" id="JACHJJ010000013">
    <property type="protein sequence ID" value="MBB5964823.1"/>
    <property type="molecule type" value="Genomic_DNA"/>
</dbReference>
<protein>
    <submittedName>
        <fullName evidence="3">Uncharacterized protein</fullName>
    </submittedName>
</protein>
<dbReference type="AlphaFoldDB" id="A0A841D7D4"/>
<keyword evidence="2" id="KW-0812">Transmembrane</keyword>
<dbReference type="Proteomes" id="UP000562352">
    <property type="component" value="Unassembled WGS sequence"/>
</dbReference>
<gene>
    <name evidence="3" type="ORF">FHS22_004107</name>
</gene>
<evidence type="ECO:0000256" key="1">
    <source>
        <dbReference type="SAM" id="MobiDB-lite"/>
    </source>
</evidence>
<feature type="compositionally biased region" description="Basic and acidic residues" evidence="1">
    <location>
        <begin position="123"/>
        <end position="158"/>
    </location>
</feature>
<evidence type="ECO:0000256" key="2">
    <source>
        <dbReference type="SAM" id="Phobius"/>
    </source>
</evidence>
<dbReference type="RefSeq" id="WP_184943806.1">
    <property type="nucleotide sequence ID" value="NZ_BAAAWZ010000001.1"/>
</dbReference>
<feature type="region of interest" description="Disordered" evidence="1">
    <location>
        <begin position="122"/>
        <end position="172"/>
    </location>
</feature>
<name>A0A841D7D4_PLAVE</name>
<feature type="compositionally biased region" description="Low complexity" evidence="1">
    <location>
        <begin position="8"/>
        <end position="69"/>
    </location>
</feature>
<keyword evidence="4" id="KW-1185">Reference proteome</keyword>
<comment type="caution">
    <text evidence="3">The sequence shown here is derived from an EMBL/GenBank/DDBJ whole genome shotgun (WGS) entry which is preliminary data.</text>
</comment>
<keyword evidence="2" id="KW-1133">Transmembrane helix</keyword>
<proteinExistence type="predicted"/>
<sequence length="172" mass="17840">MRVPRATPQARRPAQVGAAQAGAARTAAVPAARPVPVGDAPAARPATAGTGVAGAARAQSPAVRRGAAAPRRRGRAPRAPFVLLVVGLLCGGLITLLLLNTVLAEGSFKENDLRNANKALMQQKEERKNENARKQMPDEIAKGVVDQKPDWDSVHALDPDGQAQGRGAGTGR</sequence>
<feature type="transmembrane region" description="Helical" evidence="2">
    <location>
        <begin position="81"/>
        <end position="103"/>
    </location>
</feature>
<reference evidence="3 4" key="1">
    <citation type="submission" date="2020-08" db="EMBL/GenBank/DDBJ databases">
        <title>Genomic Encyclopedia of Type Strains, Phase III (KMG-III): the genomes of soil and plant-associated and newly described type strains.</title>
        <authorList>
            <person name="Whitman W."/>
        </authorList>
    </citation>
    <scope>NUCLEOTIDE SEQUENCE [LARGE SCALE GENOMIC DNA]</scope>
    <source>
        <strain evidence="3 4">CECT 3303</strain>
    </source>
</reference>
<feature type="region of interest" description="Disordered" evidence="1">
    <location>
        <begin position="1"/>
        <end position="75"/>
    </location>
</feature>